<proteinExistence type="predicted"/>
<dbReference type="EMBL" id="UOFL01000221">
    <property type="protein sequence ID" value="VAW81555.1"/>
    <property type="molecule type" value="Genomic_DNA"/>
</dbReference>
<dbReference type="SFLD" id="SFLDG01067">
    <property type="entry name" value="SPASM/twitch_domain_containing"/>
    <property type="match status" value="1"/>
</dbReference>
<evidence type="ECO:0000256" key="3">
    <source>
        <dbReference type="ARBA" id="ARBA00023004"/>
    </source>
</evidence>
<dbReference type="Gene3D" id="3.20.20.70">
    <property type="entry name" value="Aldolase class I"/>
    <property type="match status" value="1"/>
</dbReference>
<dbReference type="InterPro" id="IPR013785">
    <property type="entry name" value="Aldolase_TIM"/>
</dbReference>
<feature type="domain" description="Radical SAM core" evidence="5">
    <location>
        <begin position="10"/>
        <end position="252"/>
    </location>
</feature>
<evidence type="ECO:0000256" key="1">
    <source>
        <dbReference type="ARBA" id="ARBA00022691"/>
    </source>
</evidence>
<dbReference type="InterPro" id="IPR007197">
    <property type="entry name" value="rSAM"/>
</dbReference>
<dbReference type="CDD" id="cd01335">
    <property type="entry name" value="Radical_SAM"/>
    <property type="match status" value="1"/>
</dbReference>
<evidence type="ECO:0000259" key="5">
    <source>
        <dbReference type="PROSITE" id="PS51918"/>
    </source>
</evidence>
<protein>
    <recommendedName>
        <fullName evidence="5">Radical SAM core domain-containing protein</fullName>
    </recommendedName>
</protein>
<keyword evidence="1" id="KW-0949">S-adenosyl-L-methionine</keyword>
<dbReference type="PANTHER" id="PTHR11228:SF7">
    <property type="entry name" value="PQQA PEPTIDE CYCLASE"/>
    <property type="match status" value="1"/>
</dbReference>
<dbReference type="GO" id="GO:0003824">
    <property type="term" value="F:catalytic activity"/>
    <property type="evidence" value="ECO:0007669"/>
    <property type="project" value="InterPro"/>
</dbReference>
<dbReference type="SUPFAM" id="SSF102114">
    <property type="entry name" value="Radical SAM enzymes"/>
    <property type="match status" value="1"/>
</dbReference>
<evidence type="ECO:0000313" key="6">
    <source>
        <dbReference type="EMBL" id="VAW81555.1"/>
    </source>
</evidence>
<evidence type="ECO:0000256" key="4">
    <source>
        <dbReference type="ARBA" id="ARBA00023014"/>
    </source>
</evidence>
<accession>A0A3B0YKY0</accession>
<reference evidence="6" key="1">
    <citation type="submission" date="2018-06" db="EMBL/GenBank/DDBJ databases">
        <authorList>
            <person name="Zhirakovskaya E."/>
        </authorList>
    </citation>
    <scope>NUCLEOTIDE SEQUENCE</scope>
</reference>
<name>A0A3B0YKY0_9ZZZZ</name>
<dbReference type="GO" id="GO:0046872">
    <property type="term" value="F:metal ion binding"/>
    <property type="evidence" value="ECO:0007669"/>
    <property type="project" value="UniProtKB-KW"/>
</dbReference>
<sequence>MESVKEWDHCKFLSCSVLPVQVACNCRCSFCFSHSSISSLKHQKRLLHKIDVNEYYAWAVENGAQRLVITGGGEPLLDVKEVLRLVGIGSDYFDEITCFTNGTYLTKEIASQLYDRGLTYLCYSRHHYDDDMNNTLMGKSAPLLHQFMEAASLLSVRAVCVMTKNYIDNKEKVEQYIQALEEYGVSEFTFKHTYVAYEQSIFSGSSQNNWAQNNQIEFDPFEGQGTIIGELPWGPKIRKITNRQVCYYYEPDPEWEKRNKLCRSSNLLSNGKVYASLENQQSLLYQLQASSVPLSQKT</sequence>
<dbReference type="AlphaFoldDB" id="A0A3B0YKY0"/>
<dbReference type="InterPro" id="IPR058240">
    <property type="entry name" value="rSAM_sf"/>
</dbReference>
<dbReference type="GO" id="GO:0051536">
    <property type="term" value="F:iron-sulfur cluster binding"/>
    <property type="evidence" value="ECO:0007669"/>
    <property type="project" value="UniProtKB-KW"/>
</dbReference>
<gene>
    <name evidence="6" type="ORF">MNBD_GAMMA12-2510</name>
</gene>
<dbReference type="Pfam" id="PF04055">
    <property type="entry name" value="Radical_SAM"/>
    <property type="match status" value="1"/>
</dbReference>
<dbReference type="SFLD" id="SFLDS00029">
    <property type="entry name" value="Radical_SAM"/>
    <property type="match status" value="1"/>
</dbReference>
<dbReference type="PANTHER" id="PTHR11228">
    <property type="entry name" value="RADICAL SAM DOMAIN PROTEIN"/>
    <property type="match status" value="1"/>
</dbReference>
<keyword evidence="2" id="KW-0479">Metal-binding</keyword>
<dbReference type="InterPro" id="IPR050377">
    <property type="entry name" value="Radical_SAM_PqqE_MftC-like"/>
</dbReference>
<dbReference type="PROSITE" id="PS51918">
    <property type="entry name" value="RADICAL_SAM"/>
    <property type="match status" value="1"/>
</dbReference>
<keyword evidence="4" id="KW-0411">Iron-sulfur</keyword>
<keyword evidence="3" id="KW-0408">Iron</keyword>
<organism evidence="6">
    <name type="scientific">hydrothermal vent metagenome</name>
    <dbReference type="NCBI Taxonomy" id="652676"/>
    <lineage>
        <taxon>unclassified sequences</taxon>
        <taxon>metagenomes</taxon>
        <taxon>ecological metagenomes</taxon>
    </lineage>
</organism>
<evidence type="ECO:0000256" key="2">
    <source>
        <dbReference type="ARBA" id="ARBA00022723"/>
    </source>
</evidence>